<proteinExistence type="predicted"/>
<dbReference type="InterPro" id="IPR011006">
    <property type="entry name" value="CheY-like_superfamily"/>
</dbReference>
<evidence type="ECO:0000256" key="3">
    <source>
        <dbReference type="PROSITE-ProRule" id="PRU00169"/>
    </source>
</evidence>
<keyword evidence="2" id="KW-0902">Two-component regulatory system</keyword>
<dbReference type="InterPro" id="IPR001789">
    <property type="entry name" value="Sig_transdc_resp-reg_receiver"/>
</dbReference>
<reference evidence="5 6" key="1">
    <citation type="submission" date="2018-08" db="EMBL/GenBank/DDBJ databases">
        <title>Chitinophagaceae sp. K23C18032701, a novel bacterium isolated from forest soil.</title>
        <authorList>
            <person name="Wang C."/>
        </authorList>
    </citation>
    <scope>NUCLEOTIDE SEQUENCE [LARGE SCALE GENOMIC DNA]</scope>
    <source>
        <strain evidence="5 6">K23C18032701</strain>
    </source>
</reference>
<sequence>MITSNVHANNPLLRGVSILVADDSYLNIRVAGKFLQQWGVQMDYALSGKEAVEKVRDHAYALVFMDLQMPGMSGLEACSAIRRLPGKAHVPIVALTADNAWETQAEALAAGMNACLVKPFEPDELFNMISMYM</sequence>
<dbReference type="Pfam" id="PF00072">
    <property type="entry name" value="Response_reg"/>
    <property type="match status" value="1"/>
</dbReference>
<evidence type="ECO:0000256" key="1">
    <source>
        <dbReference type="ARBA" id="ARBA00022553"/>
    </source>
</evidence>
<gene>
    <name evidence="5" type="ORF">DXN05_20955</name>
</gene>
<dbReference type="PROSITE" id="PS50110">
    <property type="entry name" value="RESPONSE_REGULATORY"/>
    <property type="match status" value="1"/>
</dbReference>
<dbReference type="PANTHER" id="PTHR45339:SF1">
    <property type="entry name" value="HYBRID SIGNAL TRANSDUCTION HISTIDINE KINASE J"/>
    <property type="match status" value="1"/>
</dbReference>
<keyword evidence="1 3" id="KW-0597">Phosphoprotein</keyword>
<name>A0A3E1NEH0_9BACT</name>
<feature type="modified residue" description="4-aspartylphosphate" evidence="3">
    <location>
        <position position="66"/>
    </location>
</feature>
<evidence type="ECO:0000313" key="5">
    <source>
        <dbReference type="EMBL" id="RFM26379.1"/>
    </source>
</evidence>
<dbReference type="GO" id="GO:0000160">
    <property type="term" value="P:phosphorelay signal transduction system"/>
    <property type="evidence" value="ECO:0007669"/>
    <property type="project" value="UniProtKB-KW"/>
</dbReference>
<dbReference type="PANTHER" id="PTHR45339">
    <property type="entry name" value="HYBRID SIGNAL TRANSDUCTION HISTIDINE KINASE J"/>
    <property type="match status" value="1"/>
</dbReference>
<evidence type="ECO:0000259" key="4">
    <source>
        <dbReference type="PROSITE" id="PS50110"/>
    </source>
</evidence>
<dbReference type="CDD" id="cd17546">
    <property type="entry name" value="REC_hyHK_CKI1_RcsC-like"/>
    <property type="match status" value="1"/>
</dbReference>
<protein>
    <submittedName>
        <fullName evidence="5">Response regulator</fullName>
    </submittedName>
</protein>
<organism evidence="5 6">
    <name type="scientific">Deminuibacter soli</name>
    <dbReference type="NCBI Taxonomy" id="2291815"/>
    <lineage>
        <taxon>Bacteria</taxon>
        <taxon>Pseudomonadati</taxon>
        <taxon>Bacteroidota</taxon>
        <taxon>Chitinophagia</taxon>
        <taxon>Chitinophagales</taxon>
        <taxon>Chitinophagaceae</taxon>
        <taxon>Deminuibacter</taxon>
    </lineage>
</organism>
<dbReference type="SMART" id="SM00448">
    <property type="entry name" value="REC"/>
    <property type="match status" value="1"/>
</dbReference>
<keyword evidence="6" id="KW-1185">Reference proteome</keyword>
<comment type="caution">
    <text evidence="5">The sequence shown here is derived from an EMBL/GenBank/DDBJ whole genome shotgun (WGS) entry which is preliminary data.</text>
</comment>
<dbReference type="AlphaFoldDB" id="A0A3E1NEH0"/>
<accession>A0A3E1NEH0</accession>
<dbReference type="SUPFAM" id="SSF52172">
    <property type="entry name" value="CheY-like"/>
    <property type="match status" value="1"/>
</dbReference>
<dbReference type="Gene3D" id="3.40.50.2300">
    <property type="match status" value="1"/>
</dbReference>
<dbReference type="OrthoDB" id="9796457at2"/>
<dbReference type="RefSeq" id="WP_116849251.1">
    <property type="nucleotide sequence ID" value="NZ_QTJU01000010.1"/>
</dbReference>
<evidence type="ECO:0000256" key="2">
    <source>
        <dbReference type="ARBA" id="ARBA00023012"/>
    </source>
</evidence>
<feature type="domain" description="Response regulatory" evidence="4">
    <location>
        <begin position="17"/>
        <end position="133"/>
    </location>
</feature>
<evidence type="ECO:0000313" key="6">
    <source>
        <dbReference type="Proteomes" id="UP000261284"/>
    </source>
</evidence>
<dbReference type="EMBL" id="QTJU01000010">
    <property type="protein sequence ID" value="RFM26379.1"/>
    <property type="molecule type" value="Genomic_DNA"/>
</dbReference>
<dbReference type="Proteomes" id="UP000261284">
    <property type="component" value="Unassembled WGS sequence"/>
</dbReference>